<feature type="compositionally biased region" description="Polar residues" evidence="1">
    <location>
        <begin position="558"/>
        <end position="577"/>
    </location>
</feature>
<dbReference type="GO" id="GO:0005854">
    <property type="term" value="C:nascent polypeptide-associated complex"/>
    <property type="evidence" value="ECO:0007669"/>
    <property type="project" value="InterPro"/>
</dbReference>
<protein>
    <submittedName>
        <fullName evidence="3">Uncharacterized LOC114663573</fullName>
    </submittedName>
</protein>
<feature type="region of interest" description="Disordered" evidence="1">
    <location>
        <begin position="2667"/>
        <end position="2688"/>
    </location>
</feature>
<feature type="region of interest" description="Disordered" evidence="1">
    <location>
        <begin position="1559"/>
        <end position="1582"/>
    </location>
</feature>
<feature type="compositionally biased region" description="Polar residues" evidence="1">
    <location>
        <begin position="456"/>
        <end position="465"/>
    </location>
</feature>
<feature type="compositionally biased region" description="Acidic residues" evidence="1">
    <location>
        <begin position="3760"/>
        <end position="3773"/>
    </location>
</feature>
<proteinExistence type="predicted"/>
<dbReference type="Ensembl" id="ENSECRT00000022808.1">
    <property type="protein sequence ID" value="ENSECRP00000022334.1"/>
    <property type="gene ID" value="ENSECRG00000015104.1"/>
</dbReference>
<feature type="region of interest" description="Disordered" evidence="1">
    <location>
        <begin position="1163"/>
        <end position="1189"/>
    </location>
</feature>
<keyword evidence="4" id="KW-1185">Reference proteome</keyword>
<dbReference type="FunFam" id="2.20.70.30:FF:000002">
    <property type="entry name" value="Nascent polypeptide-associated complex (NAC), alpha subunit"/>
    <property type="match status" value="1"/>
</dbReference>
<feature type="region of interest" description="Disordered" evidence="1">
    <location>
        <begin position="1330"/>
        <end position="1456"/>
    </location>
</feature>
<sequence length="3949" mass="435356">MPGKAAQSTAPTPELEEQVDEMDSGIPGPDKSNHTSTSSASTPSDCTSTPSPDSPPELSPSDSPENPSPFGPRLPRRQQGASVDRPQPEGASSDCGGDTRPYPGSMRLVNKYTKGSCKQAYQPIKMERIKVLTGTEIESDYKEPETLASRVVMGQETLLRNSESLPGHGEGNTRESAKRAENKICTPEESMAGVQTVSAIEDKKPGEIQEKDPQLDTGQDKASVFMTNALTCELEVTKPVSQTLLCFVQESKAKAGVEVDAFCVQGSPAEEAVDQPCLQQTQGEVPSLSLSEPCCTGGLHDVDPQRGGFPPNLESDLYFTAPSTPVKMAFPYHLKNHCFAYSTPGSAPEEPTDFLEGEGLCSPPTSPSGSYITAEGGSWASSCTSSTSPSSSPNLIAEGELQEAPACYVESLSEIGDELGEEKSGLGTEALCQRQDIVESIRTQEVLAMPSCGEGPNTSSSQTLWQAEKHHHSPQHSSPQRCSFEEESEESLGLCVDLESVKLKTDGQQDAQFATLETHLSPEEEISAETPTPCTFSHLLGAADVNSFTLATCSSEVSDTDNYSPPGETLSSTSDFPSSFVEDGSSNDFMIPASMLPFHTSLIFQADSMEITLFPTDEEVTNDEDAYAAGEDEGDIDEGEDEDDEEVNCGDEVNEEDTSASFMNSLSETSINEGVDESFVYQDDTEESSDSASYNEEEDERLYSTERHAVVAEDLSGPANFTETLESKGHSSHSGSSSGSASESEMDISSGSFDSREEQEDFPLSVSAPHEDLNLAVGESTDLEKEPQHKDTENVQASELEQETGEKYSQDTICEGHIASQSLDKPVCEDLTTIPVQLNLQTEQNAVGSTAKSGQNLEKIVEISCGTGEIENNSSEAKVQAESQSTSIDNILGTENDTMEEGILKLGLDETATNDLNKGVPLLPHPIDDQQVSNIPVTGAAEMLSDATDNLSVVISENLISDPSLNQDNLTDHHSCCDDGSLFAYSMLAISPKKENSETNFSGVVSATCPWPDSQAIGEKCELEREHILTCEITTLGSVNPTESTGVAAEQEADSDKDIDPFAEDSHLSNWKSIEEISEAGGGEDSSYQLPEDEENFHCIEDEHVKEEETKNRDLGNFDASENSSEANESVQCESSWGQMNLLSTLPPEKNLTGALHSESVCGSELDKQGPLHASSLDESNNGHPEQSSTICKNEELGLMNSSKTQESKITFSLVGGSFGSYNLKPSPSDYQSRRSAIRNSITGHWDSSNIDCFHLEKMSLEHMPSENTPHFGTTSSKQSETKVVSREDKVELGHCKPSLRQDVEEKPKNDFSVGSNVKQSGCASYFESMEDNEKLESQGRSSLKEKCDEGKHEEEITDENMNDIGQERVGKDEPEREIQGDDHCDTKEGAQKESGAAVSLSNEPQKTCQAYTSKHMQQLNKVNDEAQSDPNSLDDYDNDQIMESESEEELEVQQHIDDVALMPLCKKSNNGNDQAENILQALKSSEILDEGEPLTIHTAAVANEVMVPLSPGGDPDDKMSQKTVKKSFPNENNCSNVFVLPKMEESPKFFMLEDQGGRQPFTKESQNVAPHEELGKVTSSERCVSPPYGFYEGSPQVFGISDINAAKTDDSQSVDEELCSDPVFNNLPEESSFAPSALRFPDDERQRSPCRLLESPTDLITSPQPSAPCPTPSTPVTPPDSPSQPEEHQLMKQESVLAQQGVFLSEQLKYHQQDLHKKLKEFNQSMHSSEEPRGIPQAEGIQQSDYCMAEPNSIACAKKLCQSDNAAEEPTDISQARSLQCCTQTSIDIFLIENVQVNDHSEELGNITQAESLLQSDELSQHGGGHQSSYSSEVSIITQTEGPNQSDCSTVRSSNVSRAEILNSFVQAKNVTQYDQDTSELSSMPQVKCVPPSDGSGTLGDVLLAEGVQQSYDCTEETNDLMQADGKLQSVNDKLDQSIISQKQNFCQSDGDTEETEDIDLHHLHYSSDRPDNIPQAENLHALDYISEETIDICHRFKPDNYREEPDKKCQIENVYQSNDSMDDSSDSSQMEDLHKLHDFAVKMANILQPLYHPDKDDALRQAENAFQSGANSTSQAKGFHQSYCYMEKFCNIQQTENALQSSESSEKPIIFKEAEGMHSADVGTDQPGDVLQVEDMHSCDYDRKELSYVTQAYLLYQSHDSTEEPSDSSQIDNDTQELQNFSQAEGQLQSGDDKDKSSDIISQSQVLGQTHHYKEAEEACGISQAARLHQSYYFTQDLDDLSQAENVYPATDGTKELSNIILTEGLQQSDVCIGEHVVQFQEEHAVRSNYDLEELIKITQTDGQHLLEYENPGDMFREESPHPFHCHNRQPEEQFQAEGQHLLEYEKPGDMIMEEGPHPSHCHNRQPEEQFQAEHGIQPDGGKEELHKYTQEEGLNQSHDGTNMSQVENISLLYNYNDESSGTPQEEGLNQSHESTDISQVENINLPYCYTEESDITSQKEDLNQSYTALHISQAENIGLVVCHNNEDESSSTTQEGADQSHDSTNISQTENMSLSYCYNEECNGSSQEESLKQSYGDANISQEENINLPYNCNDESYGTTHEEGLNQSYNGAKISQEENMSLLYHTNDNDESSDTNQEEGMNQLHDGTSISHAENMSLSYCYNKDSISNTQSGGLNPSPNGTNIPGDIAQAENIGLVVCHNNEDESSSTTQVGADQSHDSTNISQTENMSLSYCYNEECNRSSQEESLKQSYGDANISQEENINLPYNCNDESYGTTHEEGLNQSYDGAKISQEENMSLLYRTNDNDEFSGTNQEEGMNQLHDGTSISHAENMSLSYCYNKDYISNTQSGGLNPSSNGTNIPGDIAQAACCHNEELRDITQLEGDNTPYFCSEESNDFLEAKNVFYLNDSTDKIHTFSQEADVMQSNYTNKSSDISKNDCPSHMSYSNEESGDVCKVEGLLYSHFCTKEPGDLSQAENVHHADDGLEELSNITQAEFQYLSECDTPGDVFKSEGLHSSHCHNREIVEKFQEEHGPQLDGATEELHLSTQEETLHQSCDSTNFSQAENMSLACHYNEDCSGTTPKESLSQSLDGRYVPDDISQDGNMSFSYCYNEEFSRITHLEGVHSPNFHSEETNDFSQAKNVFHLDDDTEEIHRFSQGAGVIQSNEGTEELTEISQVEYQSQLSHYIEESGEVCQDETLHPSYYFYKEHADPSETENVLHSGDGLEELSSTTHADMLHSTDIIHKFGDIPQTEGDCTKEPSDQLQTDHEYQSDKSIEEIPKSIQGAGILQSRNGTEKHNDISHPEEMSQSFHHDEKCVDVSQVEVSHQTFINYEKYIELCQTEKDTPSEEAKEDLNNMTQVEGLHFSGKVKVNLGVTLQAESLLHSAYCTGPTEDVLNSADSPKEWYTITESEGLHPGDKDKPVDTSQTEDLGNSYHQNSKESCDISQADALWQSHCCSEERCGLHQTEKELTLGNGTYKLSKVTQEEGQQFLDNGKDKPGHTPQEEDLQQSVDCREEPGVLTHRENLLQPDDEPKEFCNVIQADILYQSDVKNKSADISQREDLNQAHHYNEGNGCISQGDAVLQPSYCTEEHIGLCHAEDMMLLDDNTPELNNIIHEKSQHLSDSGADKSNDILQAIGPSNSYHYNEKYGAGDICQANDLHKSESSKLLQVGYIQQLDYGTGKSFDKSEEETLHHSNFYPTNITGVRKSENLLKSESLLEIPIEGGHEKNQGSISAESGSSSETDILLPSTCISHNLMKMPPGSQKQGEVDRSLALKASCEVAFSQRGSCNDSDSDDSVPDLEEPEIQPTRTAQSQSQLTHSIGSGEESINKAKQSRSEKKARKAMSKLGLRQVHGVTRITIRKSKNILFVITKPDVFKSPASDIYIVFGEAKIEDLSQQVHKAAAEKFKVPIEHSPLITETTPTLTIKEESEDEEELDETGLEVRDIELVMAQANVSRAKAVRALRHNKNDIVNAIMELTM</sequence>
<dbReference type="GeneTree" id="ENSGT00940000161501"/>
<accession>A0A8C4SVW1</accession>
<dbReference type="InterPro" id="IPR038187">
    <property type="entry name" value="NAC_A/B_dom_sf"/>
</dbReference>
<feature type="region of interest" description="Disordered" evidence="1">
    <location>
        <begin position="2489"/>
        <end position="2508"/>
    </location>
</feature>
<name>A0A8C4SVW1_ERPCA</name>
<feature type="region of interest" description="Disordered" evidence="1">
    <location>
        <begin position="1603"/>
        <end position="1690"/>
    </location>
</feature>
<feature type="compositionally biased region" description="Acidic residues" evidence="1">
    <location>
        <begin position="1433"/>
        <end position="1452"/>
    </location>
</feature>
<feature type="compositionally biased region" description="Basic and acidic residues" evidence="1">
    <location>
        <begin position="1054"/>
        <end position="1067"/>
    </location>
</feature>
<feature type="domain" description="NAC-A/B" evidence="2">
    <location>
        <begin position="3803"/>
        <end position="3868"/>
    </location>
</feature>
<feature type="region of interest" description="Disordered" evidence="1">
    <location>
        <begin position="558"/>
        <end position="579"/>
    </location>
</feature>
<feature type="region of interest" description="Disordered" evidence="1">
    <location>
        <begin position="1039"/>
        <end position="1071"/>
    </location>
</feature>
<feature type="compositionally biased region" description="Basic and acidic residues" evidence="1">
    <location>
        <begin position="1366"/>
        <end position="1392"/>
    </location>
</feature>
<feature type="compositionally biased region" description="Polar residues" evidence="1">
    <location>
        <begin position="3390"/>
        <end position="3403"/>
    </location>
</feature>
<feature type="region of interest" description="Disordered" evidence="1">
    <location>
        <begin position="3753"/>
        <end position="3814"/>
    </location>
</feature>
<evidence type="ECO:0000259" key="2">
    <source>
        <dbReference type="PROSITE" id="PS51151"/>
    </source>
</evidence>
<feature type="compositionally biased region" description="Basic and acidic residues" evidence="1">
    <location>
        <begin position="3460"/>
        <end position="3470"/>
    </location>
</feature>
<feature type="region of interest" description="Disordered" evidence="1">
    <location>
        <begin position="161"/>
        <end position="180"/>
    </location>
</feature>
<dbReference type="Pfam" id="PF19026">
    <property type="entry name" value="UBA_HYPK"/>
    <property type="match status" value="1"/>
</dbReference>
<feature type="compositionally biased region" description="Polar residues" evidence="1">
    <location>
        <begin position="1177"/>
        <end position="1189"/>
    </location>
</feature>
<feature type="compositionally biased region" description="Polar residues" evidence="1">
    <location>
        <begin position="1266"/>
        <end position="1279"/>
    </location>
</feature>
<reference evidence="3" key="3">
    <citation type="submission" date="2025-09" db="UniProtKB">
        <authorList>
            <consortium name="Ensembl"/>
        </authorList>
    </citation>
    <scope>IDENTIFICATION</scope>
</reference>
<dbReference type="PANTHER" id="PTHR21713">
    <property type="entry name" value="NASCENT POLYPEPTIDE ASSOCIATED COMPLEX ALPHA SUBUNIT-RELATED"/>
    <property type="match status" value="1"/>
</dbReference>
<dbReference type="Gene3D" id="1.10.8.10">
    <property type="entry name" value="DNA helicase RuvA subunit, C-terminal domain"/>
    <property type="match status" value="1"/>
</dbReference>
<evidence type="ECO:0000256" key="1">
    <source>
        <dbReference type="SAM" id="MobiDB-lite"/>
    </source>
</evidence>
<evidence type="ECO:0000313" key="3">
    <source>
        <dbReference type="Ensembl" id="ENSECRP00000022334.1"/>
    </source>
</evidence>
<dbReference type="InterPro" id="IPR002715">
    <property type="entry name" value="Nas_poly-pep-assoc_cplx_dom"/>
</dbReference>
<feature type="compositionally biased region" description="Low complexity" evidence="1">
    <location>
        <begin position="3699"/>
        <end position="3710"/>
    </location>
</feature>
<reference evidence="3" key="2">
    <citation type="submission" date="2025-08" db="UniProtKB">
        <authorList>
            <consortium name="Ensembl"/>
        </authorList>
    </citation>
    <scope>IDENTIFICATION</scope>
</reference>
<dbReference type="Gene3D" id="2.20.70.30">
    <property type="entry name" value="Nascent polypeptide-associated complex domain"/>
    <property type="match status" value="1"/>
</dbReference>
<dbReference type="InterPro" id="IPR016641">
    <property type="entry name" value="EGD2/NACA0like"/>
</dbReference>
<feature type="region of interest" description="Disordered" evidence="1">
    <location>
        <begin position="3690"/>
        <end position="3710"/>
    </location>
</feature>
<feature type="compositionally biased region" description="Basic and acidic residues" evidence="1">
    <location>
        <begin position="3378"/>
        <end position="3389"/>
    </location>
</feature>
<dbReference type="PROSITE" id="PS51151">
    <property type="entry name" value="NAC_AB"/>
    <property type="match status" value="1"/>
</dbReference>
<feature type="compositionally biased region" description="Low complexity" evidence="1">
    <location>
        <begin position="732"/>
        <end position="752"/>
    </location>
</feature>
<feature type="compositionally biased region" description="Polar residues" evidence="1">
    <location>
        <begin position="2670"/>
        <end position="2688"/>
    </location>
</feature>
<feature type="region of interest" description="Disordered" evidence="1">
    <location>
        <begin position="721"/>
        <end position="807"/>
    </location>
</feature>
<feature type="compositionally biased region" description="Basic and acidic residues" evidence="1">
    <location>
        <begin position="171"/>
        <end position="180"/>
    </location>
</feature>
<feature type="compositionally biased region" description="Pro residues" evidence="1">
    <location>
        <begin position="1666"/>
        <end position="1683"/>
    </location>
</feature>
<feature type="compositionally biased region" description="Low complexity" evidence="1">
    <location>
        <begin position="1120"/>
        <end position="1130"/>
    </location>
</feature>
<feature type="region of interest" description="Disordered" evidence="1">
    <location>
        <begin position="1104"/>
        <end position="1130"/>
    </location>
</feature>
<feature type="compositionally biased region" description="Basic and acidic residues" evidence="1">
    <location>
        <begin position="1332"/>
        <end position="1355"/>
    </location>
</feature>
<evidence type="ECO:0000313" key="4">
    <source>
        <dbReference type="Proteomes" id="UP000694620"/>
    </source>
</evidence>
<dbReference type="CDD" id="cd14416">
    <property type="entry name" value="UBA_NACAD"/>
    <property type="match status" value="1"/>
</dbReference>
<dbReference type="InterPro" id="IPR041907">
    <property type="entry name" value="NACAD_UBA"/>
</dbReference>
<feature type="compositionally biased region" description="Basic and acidic residues" evidence="1">
    <location>
        <begin position="1104"/>
        <end position="1116"/>
    </location>
</feature>
<feature type="compositionally biased region" description="Polar residues" evidence="1">
    <location>
        <begin position="2493"/>
        <end position="2508"/>
    </location>
</feature>
<dbReference type="CDD" id="cd22054">
    <property type="entry name" value="NAC_NACA"/>
    <property type="match status" value="1"/>
</dbReference>
<feature type="compositionally biased region" description="Basic and acidic residues" evidence="1">
    <location>
        <begin position="782"/>
        <end position="793"/>
    </location>
</feature>
<reference evidence="3" key="1">
    <citation type="submission" date="2021-06" db="EMBL/GenBank/DDBJ databases">
        <authorList>
            <consortium name="Wellcome Sanger Institute Data Sharing"/>
        </authorList>
    </citation>
    <scope>NUCLEOTIDE SEQUENCE [LARGE SCALE GENOMIC DNA]</scope>
</reference>
<feature type="region of interest" description="Disordered" evidence="1">
    <location>
        <begin position="3376"/>
        <end position="3405"/>
    </location>
</feature>
<feature type="region of interest" description="Disordered" evidence="1">
    <location>
        <begin position="449"/>
        <end position="484"/>
    </location>
</feature>
<feature type="compositionally biased region" description="Low complexity" evidence="1">
    <location>
        <begin position="35"/>
        <end position="51"/>
    </location>
</feature>
<feature type="region of interest" description="Disordered" evidence="1">
    <location>
        <begin position="682"/>
        <end position="703"/>
    </location>
</feature>
<dbReference type="SMART" id="SM01407">
    <property type="entry name" value="NAC"/>
    <property type="match status" value="1"/>
</dbReference>
<feature type="compositionally biased region" description="Polar residues" evidence="1">
    <location>
        <begin position="1"/>
        <end position="11"/>
    </location>
</feature>
<feature type="region of interest" description="Disordered" evidence="1">
    <location>
        <begin position="1508"/>
        <end position="1529"/>
    </location>
</feature>
<dbReference type="Pfam" id="PF01849">
    <property type="entry name" value="NAC"/>
    <property type="match status" value="1"/>
</dbReference>
<feature type="region of interest" description="Disordered" evidence="1">
    <location>
        <begin position="3457"/>
        <end position="3477"/>
    </location>
</feature>
<dbReference type="FunFam" id="1.10.8.10:FF:000006">
    <property type="entry name" value="Putative nascent polypeptide-associated complex subunit alpha"/>
    <property type="match status" value="1"/>
</dbReference>
<feature type="compositionally biased region" description="Polar residues" evidence="1">
    <location>
        <begin position="3776"/>
        <end position="3790"/>
    </location>
</feature>
<feature type="region of interest" description="Disordered" evidence="1">
    <location>
        <begin position="1"/>
        <end position="108"/>
    </location>
</feature>
<feature type="compositionally biased region" description="Basic and acidic residues" evidence="1">
    <location>
        <begin position="1280"/>
        <end position="1293"/>
    </location>
</feature>
<feature type="compositionally biased region" description="Acidic residues" evidence="1">
    <location>
        <begin position="683"/>
        <end position="700"/>
    </location>
</feature>
<feature type="compositionally biased region" description="Acidic residues" evidence="1">
    <location>
        <begin position="14"/>
        <end position="23"/>
    </location>
</feature>
<dbReference type="Proteomes" id="UP000694620">
    <property type="component" value="Chromosome 13"/>
</dbReference>
<organism evidence="3 4">
    <name type="scientific">Erpetoichthys calabaricus</name>
    <name type="common">Rope fish</name>
    <name type="synonym">Calamoichthys calabaricus</name>
    <dbReference type="NCBI Taxonomy" id="27687"/>
    <lineage>
        <taxon>Eukaryota</taxon>
        <taxon>Metazoa</taxon>
        <taxon>Chordata</taxon>
        <taxon>Craniata</taxon>
        <taxon>Vertebrata</taxon>
        <taxon>Euteleostomi</taxon>
        <taxon>Actinopterygii</taxon>
        <taxon>Polypteriformes</taxon>
        <taxon>Polypteridae</taxon>
        <taxon>Erpetoichthys</taxon>
    </lineage>
</organism>
<feature type="compositionally biased region" description="Polar residues" evidence="1">
    <location>
        <begin position="1400"/>
        <end position="1422"/>
    </location>
</feature>
<feature type="region of interest" description="Disordered" evidence="1">
    <location>
        <begin position="1264"/>
        <end position="1293"/>
    </location>
</feature>
<dbReference type="InterPro" id="IPR044034">
    <property type="entry name" value="NAC-like_UBA"/>
</dbReference>